<dbReference type="PaxDb" id="8355-A0A1L8G4U0"/>
<protein>
    <submittedName>
        <fullName evidence="7">Negative regulator of reactive oxygen species S homeolog isoform X1</fullName>
    </submittedName>
    <submittedName>
        <fullName evidence="6">Negative regulator of reactive oxygen species S homeolog precursor</fullName>
    </submittedName>
</protein>
<keyword evidence="4 6" id="KW-0732">Signal</keyword>
<reference evidence="6" key="1">
    <citation type="journal article" date="2002" name="Dev. Dyn.">
        <title>Genetic and genomic tools for Xenopus research: The NIH Xenopus initiative.</title>
        <authorList>
            <person name="Klein S.L."/>
            <person name="Strausberg R.L."/>
            <person name="Wagner L."/>
            <person name="Pontius J."/>
            <person name="Clifton S.W."/>
            <person name="Richardson P."/>
        </authorList>
    </citation>
    <scope>NUCLEOTIDE SEQUENCE</scope>
</reference>
<keyword evidence="2" id="KW-0677">Repeat</keyword>
<dbReference type="SMART" id="SM00369">
    <property type="entry name" value="LRR_TYP"/>
    <property type="match status" value="11"/>
</dbReference>
<keyword evidence="3" id="KW-1133">Transmembrane helix</keyword>
<dbReference type="SUPFAM" id="SSF52058">
    <property type="entry name" value="L domain-like"/>
    <property type="match status" value="2"/>
</dbReference>
<dbReference type="Xenbase" id="XB-GENE-986207">
    <property type="gene designation" value="nrros.S"/>
</dbReference>
<dbReference type="InterPro" id="IPR032675">
    <property type="entry name" value="LRR_dom_sf"/>
</dbReference>
<dbReference type="OMA" id="CANSHLR"/>
<accession>A0A1L8G4U0</accession>
<feature type="signal peptide" evidence="4 6">
    <location>
        <begin position="1"/>
        <end position="18"/>
    </location>
</feature>
<feature type="chain" id="PRO_5033207539" evidence="4 6">
    <location>
        <begin position="19"/>
        <end position="678"/>
    </location>
</feature>
<dbReference type="KEGG" id="xla:100158336"/>
<feature type="transmembrane region" description="Helical" evidence="3">
    <location>
        <begin position="636"/>
        <end position="660"/>
    </location>
</feature>
<dbReference type="RefSeq" id="NP_001121254.2">
    <property type="nucleotide sequence ID" value="NM_001127782.1"/>
</dbReference>
<dbReference type="RefSeq" id="XP_041419808.1">
    <property type="nucleotide sequence ID" value="XM_041563874.1"/>
</dbReference>
<dbReference type="Pfam" id="PF00560">
    <property type="entry name" value="LRR_1"/>
    <property type="match status" value="1"/>
</dbReference>
<dbReference type="GeneID" id="100158336"/>
<evidence type="ECO:0000313" key="6">
    <source>
        <dbReference type="RefSeq" id="NP_001121254.2"/>
    </source>
</evidence>
<dbReference type="PANTHER" id="PTHR45712:SF22">
    <property type="entry name" value="INSULIN-LIKE GROWTH FACTOR-BINDING PROTEIN COMPLEX ACID LABILE SUBUNIT"/>
    <property type="match status" value="1"/>
</dbReference>
<dbReference type="PROSITE" id="PS51450">
    <property type="entry name" value="LRR"/>
    <property type="match status" value="2"/>
</dbReference>
<dbReference type="GO" id="GO:0005615">
    <property type="term" value="C:extracellular space"/>
    <property type="evidence" value="ECO:0000318"/>
    <property type="project" value="GO_Central"/>
</dbReference>
<keyword evidence="3" id="KW-0812">Transmembrane</keyword>
<keyword evidence="1" id="KW-0433">Leucine-rich repeat</keyword>
<reference evidence="6 7" key="2">
    <citation type="submission" date="2025-04" db="UniProtKB">
        <authorList>
            <consortium name="RefSeq"/>
        </authorList>
    </citation>
    <scope>IDENTIFICATION</scope>
    <source>
        <strain evidence="7">J_2021</strain>
        <tissue evidence="7">Erythrocytes</tissue>
    </source>
</reference>
<evidence type="ECO:0000256" key="4">
    <source>
        <dbReference type="SAM" id="SignalP"/>
    </source>
</evidence>
<dbReference type="OrthoDB" id="676979at2759"/>
<dbReference type="Proteomes" id="UP000186698">
    <property type="component" value="Chromosome 5S"/>
</dbReference>
<proteinExistence type="predicted"/>
<organism evidence="5 6">
    <name type="scientific">Xenopus laevis</name>
    <name type="common">African clawed frog</name>
    <dbReference type="NCBI Taxonomy" id="8355"/>
    <lineage>
        <taxon>Eukaryota</taxon>
        <taxon>Metazoa</taxon>
        <taxon>Chordata</taxon>
        <taxon>Craniata</taxon>
        <taxon>Vertebrata</taxon>
        <taxon>Euteleostomi</taxon>
        <taxon>Amphibia</taxon>
        <taxon>Batrachia</taxon>
        <taxon>Anura</taxon>
        <taxon>Pipoidea</taxon>
        <taxon>Pipidae</taxon>
        <taxon>Xenopodinae</taxon>
        <taxon>Xenopus</taxon>
        <taxon>Xenopus</taxon>
    </lineage>
</organism>
<name>A0A1L8G4U0_XENLA</name>
<dbReference type="PANTHER" id="PTHR45712">
    <property type="entry name" value="AGAP008170-PA"/>
    <property type="match status" value="1"/>
</dbReference>
<dbReference type="Bgee" id="100158336">
    <property type="expression patterns" value="Expressed in spleen and 11 other cell types or tissues"/>
</dbReference>
<dbReference type="CTD" id="100158336"/>
<dbReference type="STRING" id="8355.A0A1L8G4U0"/>
<sequence length="678" mass="77914" precursor="true">MANVSFWLLLAFIYVTLPWKYNVAEGKLSSESGCRLFYRVADCSHLQLLSVPQNLPTDIQELLLDFNQITILHKNSFLRYHDLTSLSMQSNQMEFVEPGAFNGIRRLEVLSLQNNTINMKYELTSAALRLTTSLKKLDLSRNMLTMDMVPELLQNLTTLENLFLDTNIIMRLDQTVFEGLVYLKELSLRWNYIYEIECGTFEGLVKLKKLDLAYNLLPCIDDYRLTQIQMLNLSFNNLEWFQSQETDTEFHLEMLDISNNQLLFFPLLPRQHHLHTLLLSNNRMRFYGDIFGTNSSTADYLIVEDNITSVTTVDLWSDDIHSNLSALHYLDMSHNQFAYFPHGFFSNMSSLSYLKLNWNCLQAFHVSPSDITSLVDELDLSNNELVELQAENISPGILSLSYFNLSNNNLCNLPRNIFSSMTRIHTIDLSNNPLHLCSQSELRMGEGKCIDIRNVPSLRRLYLSGCGMELNLHRVFYGNTLTHLDLSYNSIKGITFLDDTARMLQSLFLRGCLAFNITVDFSAFMSLTVLDISENALTTFPASLNGLALHYLDLRNNKLISLPLYNTRLLGSLKTLYISENPFECCELGWKNVLISSISIPDLQKVTCNFSNRYLPVRDLPASINHSCQWKNGGPWLYLLLTLPVCLTLLVALLLLFLTFKQTLLQTVKRRCRRSTSY</sequence>
<keyword evidence="5" id="KW-1185">Reference proteome</keyword>
<dbReference type="AlphaFoldDB" id="A0A1L8G4U0"/>
<evidence type="ECO:0000256" key="3">
    <source>
        <dbReference type="SAM" id="Phobius"/>
    </source>
</evidence>
<evidence type="ECO:0000313" key="5">
    <source>
        <dbReference type="Proteomes" id="UP000186698"/>
    </source>
</evidence>
<evidence type="ECO:0000313" key="8">
    <source>
        <dbReference type="Xenbase" id="XB-GENE-986207"/>
    </source>
</evidence>
<evidence type="ECO:0000313" key="7">
    <source>
        <dbReference type="RefSeq" id="XP_041419808.1"/>
    </source>
</evidence>
<gene>
    <name evidence="6 7 8" type="primary">nrros.S</name>
    <name evidence="6 7" type="synonym">lrrc33</name>
    <name evidence="6 7" type="synonym">nrros</name>
</gene>
<evidence type="ECO:0000256" key="2">
    <source>
        <dbReference type="ARBA" id="ARBA00022737"/>
    </source>
</evidence>
<dbReference type="Gene3D" id="3.80.10.10">
    <property type="entry name" value="Ribonuclease Inhibitor"/>
    <property type="match status" value="4"/>
</dbReference>
<keyword evidence="3" id="KW-0472">Membrane</keyword>
<dbReference type="Pfam" id="PF13855">
    <property type="entry name" value="LRR_8"/>
    <property type="match status" value="2"/>
</dbReference>
<dbReference type="InterPro" id="IPR001611">
    <property type="entry name" value="Leu-rich_rpt"/>
</dbReference>
<evidence type="ECO:0000256" key="1">
    <source>
        <dbReference type="ARBA" id="ARBA00022614"/>
    </source>
</evidence>
<dbReference type="InterPro" id="IPR003591">
    <property type="entry name" value="Leu-rich_rpt_typical-subtyp"/>
</dbReference>
<dbReference type="AGR" id="Xenbase:XB-GENE-986207"/>
<dbReference type="InterPro" id="IPR050333">
    <property type="entry name" value="SLRP"/>
</dbReference>